<name>A0ABU8WES9_9BURK</name>
<evidence type="ECO:0000256" key="1">
    <source>
        <dbReference type="SAM" id="Phobius"/>
    </source>
</evidence>
<dbReference type="EMBL" id="JBBKZT010000002">
    <property type="protein sequence ID" value="MEJ8845919.1"/>
    <property type="molecule type" value="Genomic_DNA"/>
</dbReference>
<reference evidence="3 4" key="1">
    <citation type="submission" date="2024-03" db="EMBL/GenBank/DDBJ databases">
        <title>Novel species of the genus Variovorax.</title>
        <authorList>
            <person name="Liu Q."/>
            <person name="Xin Y.-H."/>
        </authorList>
    </citation>
    <scope>NUCLEOTIDE SEQUENCE [LARGE SCALE GENOMIC DNA]</scope>
    <source>
        <strain evidence="3 4">KACC 18900</strain>
    </source>
</reference>
<keyword evidence="4" id="KW-1185">Reference proteome</keyword>
<comment type="caution">
    <text evidence="3">The sequence shown here is derived from an EMBL/GenBank/DDBJ whole genome shotgun (WGS) entry which is preliminary data.</text>
</comment>
<protein>
    <submittedName>
        <fullName evidence="3">2TM domain-containing protein</fullName>
    </submittedName>
</protein>
<dbReference type="RefSeq" id="WP_340341078.1">
    <property type="nucleotide sequence ID" value="NZ_JBBKZT010000002.1"/>
</dbReference>
<keyword evidence="1" id="KW-1133">Transmembrane helix</keyword>
<evidence type="ECO:0000313" key="4">
    <source>
        <dbReference type="Proteomes" id="UP001385892"/>
    </source>
</evidence>
<sequence length="100" mass="11069">MQATTLPRDENARLDKLARRRARAKLGFLMHAAIYAAVNIGLIALSLSTGRHWALFPLLGWGVGLLAHGLSVWVFAPGGNFMESMVQRERAKLVSKSEPW</sequence>
<keyword evidence="1" id="KW-0812">Transmembrane</keyword>
<dbReference type="InterPro" id="IPR025698">
    <property type="entry name" value="2TM_dom"/>
</dbReference>
<feature type="domain" description="2TM" evidence="2">
    <location>
        <begin position="17"/>
        <end position="81"/>
    </location>
</feature>
<proteinExistence type="predicted"/>
<evidence type="ECO:0000259" key="2">
    <source>
        <dbReference type="Pfam" id="PF13239"/>
    </source>
</evidence>
<organism evidence="3 4">
    <name type="scientific">Variovorax rhizosphaerae</name>
    <dbReference type="NCBI Taxonomy" id="1836200"/>
    <lineage>
        <taxon>Bacteria</taxon>
        <taxon>Pseudomonadati</taxon>
        <taxon>Pseudomonadota</taxon>
        <taxon>Betaproteobacteria</taxon>
        <taxon>Burkholderiales</taxon>
        <taxon>Comamonadaceae</taxon>
        <taxon>Variovorax</taxon>
    </lineage>
</organism>
<gene>
    <name evidence="3" type="ORF">WKW82_04640</name>
</gene>
<evidence type="ECO:0000313" key="3">
    <source>
        <dbReference type="EMBL" id="MEJ8845919.1"/>
    </source>
</evidence>
<keyword evidence="1" id="KW-0472">Membrane</keyword>
<feature type="transmembrane region" description="Helical" evidence="1">
    <location>
        <begin position="53"/>
        <end position="76"/>
    </location>
</feature>
<feature type="transmembrane region" description="Helical" evidence="1">
    <location>
        <begin position="26"/>
        <end position="47"/>
    </location>
</feature>
<dbReference type="Proteomes" id="UP001385892">
    <property type="component" value="Unassembled WGS sequence"/>
</dbReference>
<dbReference type="Pfam" id="PF13239">
    <property type="entry name" value="2TM"/>
    <property type="match status" value="1"/>
</dbReference>
<accession>A0ABU8WES9</accession>